<evidence type="ECO:0000256" key="2">
    <source>
        <dbReference type="SAM" id="Phobius"/>
    </source>
</evidence>
<keyword evidence="2" id="KW-1133">Transmembrane helix</keyword>
<accession>A0A6I9RW19</accession>
<dbReference type="Gene3D" id="3.10.20.90">
    <property type="entry name" value="Phosphatidylinositol 3-kinase Catalytic Subunit, Chain A, domain 1"/>
    <property type="match status" value="1"/>
</dbReference>
<dbReference type="InParanoid" id="A0A6I9RW19"/>
<feature type="compositionally biased region" description="Basic residues" evidence="1">
    <location>
        <begin position="46"/>
        <end position="59"/>
    </location>
</feature>
<gene>
    <name evidence="5" type="primary">LOC105053764</name>
</gene>
<dbReference type="AlphaFoldDB" id="A0A6I9RW19"/>
<feature type="transmembrane region" description="Helical" evidence="2">
    <location>
        <begin position="179"/>
        <end position="196"/>
    </location>
</feature>
<sequence>MNKIFPTFPGVAWLHLIGRSELSQLPEPSRTPTSSQRSSLPPPAGLRRRFPPHRHRHRPSPSDLLQGSSLTKEMDSGSRNEDVVGYNTTTAKKARLQSMLSALLDDPILSDVPKKPTLADVDTLINLELGSAMKISVVKMDNTSFDVAVLNSATLKDLKMAIRKKINDIEQAQMGHRHISCLFILALCLLVKHVWIPNLKIARGISGLTFVWFTIMRSSLMTILYFVTMAYVTIQRSFFPHTSCLENLRNILGEENIASSDVCDLCIELQASLFCNLMVLLFIKLFDGCLYNCCIPLCTHKYIYIFVIVLSFSGMDLKFFCNNPGDLVQRGFSKDVI</sequence>
<evidence type="ECO:0000259" key="3">
    <source>
        <dbReference type="Pfam" id="PF18036"/>
    </source>
</evidence>
<proteinExistence type="predicted"/>
<feature type="compositionally biased region" description="Basic and acidic residues" evidence="1">
    <location>
        <begin position="72"/>
        <end position="82"/>
    </location>
</feature>
<dbReference type="OrthoDB" id="72819at2759"/>
<keyword evidence="2" id="KW-0472">Membrane</keyword>
<dbReference type="Proteomes" id="UP000504607">
    <property type="component" value="Chromosome 11"/>
</dbReference>
<dbReference type="GO" id="GO:0000398">
    <property type="term" value="P:mRNA splicing, via spliceosome"/>
    <property type="evidence" value="ECO:0007669"/>
    <property type="project" value="InterPro"/>
</dbReference>
<dbReference type="Pfam" id="PF18036">
    <property type="entry name" value="Ubiquitin_4"/>
    <property type="match status" value="1"/>
</dbReference>
<name>A0A6I9RW19_ELAGV</name>
<feature type="domain" description="SNRNP25 ubiquitin-like" evidence="3">
    <location>
        <begin position="133"/>
        <end position="184"/>
    </location>
</feature>
<feature type="region of interest" description="Disordered" evidence="1">
    <location>
        <begin position="24"/>
        <end position="84"/>
    </location>
</feature>
<dbReference type="PANTHER" id="PTHR14942:SF0">
    <property type="entry name" value="U11_U12 SMALL NUCLEAR RIBONUCLEOPROTEIN 25 KDA PROTEIN"/>
    <property type="match status" value="1"/>
</dbReference>
<dbReference type="RefSeq" id="XP_010933344.1">
    <property type="nucleotide sequence ID" value="XM_010935042.2"/>
</dbReference>
<feature type="compositionally biased region" description="Low complexity" evidence="1">
    <location>
        <begin position="28"/>
        <end position="39"/>
    </location>
</feature>
<evidence type="ECO:0000313" key="4">
    <source>
        <dbReference type="Proteomes" id="UP000504607"/>
    </source>
</evidence>
<keyword evidence="2" id="KW-0812">Transmembrane</keyword>
<dbReference type="PANTHER" id="PTHR14942">
    <property type="entry name" value="U11/U12 SMALL NUCLEAR RIBONUCLEOPROTEIN 25 KDA PROTEIN"/>
    <property type="match status" value="1"/>
</dbReference>
<feature type="transmembrane region" description="Helical" evidence="2">
    <location>
        <begin position="208"/>
        <end position="232"/>
    </location>
</feature>
<dbReference type="InterPro" id="IPR040610">
    <property type="entry name" value="SNRNP25_ubiquitin"/>
</dbReference>
<dbReference type="InterPro" id="IPR039690">
    <property type="entry name" value="SNRNP25"/>
</dbReference>
<protein>
    <submittedName>
        <fullName evidence="5">Uncharacterized protein LOC105053764 isoform X1</fullName>
    </submittedName>
</protein>
<organism evidence="4 5">
    <name type="scientific">Elaeis guineensis var. tenera</name>
    <name type="common">Oil palm</name>
    <dbReference type="NCBI Taxonomy" id="51953"/>
    <lineage>
        <taxon>Eukaryota</taxon>
        <taxon>Viridiplantae</taxon>
        <taxon>Streptophyta</taxon>
        <taxon>Embryophyta</taxon>
        <taxon>Tracheophyta</taxon>
        <taxon>Spermatophyta</taxon>
        <taxon>Magnoliopsida</taxon>
        <taxon>Liliopsida</taxon>
        <taxon>Arecaceae</taxon>
        <taxon>Arecoideae</taxon>
        <taxon>Cocoseae</taxon>
        <taxon>Elaeidinae</taxon>
        <taxon>Elaeis</taxon>
    </lineage>
</organism>
<dbReference type="InterPro" id="IPR029071">
    <property type="entry name" value="Ubiquitin-like_domsf"/>
</dbReference>
<reference evidence="5" key="1">
    <citation type="submission" date="2025-08" db="UniProtKB">
        <authorList>
            <consortium name="RefSeq"/>
        </authorList>
    </citation>
    <scope>IDENTIFICATION</scope>
</reference>
<keyword evidence="4" id="KW-1185">Reference proteome</keyword>
<evidence type="ECO:0000313" key="5">
    <source>
        <dbReference type="RefSeq" id="XP_010933344.1"/>
    </source>
</evidence>
<evidence type="ECO:0000256" key="1">
    <source>
        <dbReference type="SAM" id="MobiDB-lite"/>
    </source>
</evidence>
<dbReference type="SUPFAM" id="SSF54236">
    <property type="entry name" value="Ubiquitin-like"/>
    <property type="match status" value="1"/>
</dbReference>